<reference evidence="2" key="1">
    <citation type="submission" date="2021-01" db="EMBL/GenBank/DDBJ databases">
        <authorList>
            <consortium name="Genoscope - CEA"/>
            <person name="William W."/>
        </authorList>
    </citation>
    <scope>NUCLEOTIDE SEQUENCE</scope>
</reference>
<feature type="transmembrane region" description="Helical" evidence="1">
    <location>
        <begin position="156"/>
        <end position="176"/>
    </location>
</feature>
<gene>
    <name evidence="2" type="ORF">PSON_ATCC_30995.1.T0580068</name>
</gene>
<evidence type="ECO:0000256" key="1">
    <source>
        <dbReference type="SAM" id="Phobius"/>
    </source>
</evidence>
<proteinExistence type="predicted"/>
<feature type="transmembrane region" description="Helical" evidence="1">
    <location>
        <begin position="64"/>
        <end position="87"/>
    </location>
</feature>
<evidence type="ECO:0000313" key="2">
    <source>
        <dbReference type="EMBL" id="CAD8091811.1"/>
    </source>
</evidence>
<dbReference type="AlphaFoldDB" id="A0A8S1NNF7"/>
<keyword evidence="3" id="KW-1185">Reference proteome</keyword>
<dbReference type="Proteomes" id="UP000692954">
    <property type="component" value="Unassembled WGS sequence"/>
</dbReference>
<sequence>MLPNSLFILSINIFTRFIRAPIIIIQNQNPIDLLQYFYSTLFSKIFLCKEDIKIYPIYWNIDYILTYIITITKIHGYTLILNFFLILTQSKDFLDDIIQKSQKLIYIFWNFCLHSIQFTSFNCLQFIIQDILSTQSLILYCCFIYTLNFIIDLNIYFYNTFYFIGNLHLIFIYINFSPIKKFFEYLLQYSISFNQHLNFAIQLFIWFESLYLKYLNFEDQNQQELKHVILKRVINIHMLIFKHKDLHKFNQQIISEFQVIHKKQKKWLTQEIYLILIQNILIVNQKLKTTQSLWI</sequence>
<accession>A0A8S1NNF7</accession>
<feature type="transmembrane region" description="Helical" evidence="1">
    <location>
        <begin position="134"/>
        <end position="151"/>
    </location>
</feature>
<keyword evidence="1" id="KW-1133">Transmembrane helix</keyword>
<dbReference type="EMBL" id="CAJJDN010000058">
    <property type="protein sequence ID" value="CAD8091811.1"/>
    <property type="molecule type" value="Genomic_DNA"/>
</dbReference>
<comment type="caution">
    <text evidence="2">The sequence shown here is derived from an EMBL/GenBank/DDBJ whole genome shotgun (WGS) entry which is preliminary data.</text>
</comment>
<evidence type="ECO:0000313" key="3">
    <source>
        <dbReference type="Proteomes" id="UP000692954"/>
    </source>
</evidence>
<evidence type="ECO:0008006" key="4">
    <source>
        <dbReference type="Google" id="ProtNLM"/>
    </source>
</evidence>
<keyword evidence="1" id="KW-0472">Membrane</keyword>
<protein>
    <recommendedName>
        <fullName evidence="4">Transmembrane protein</fullName>
    </recommendedName>
</protein>
<keyword evidence="1" id="KW-0812">Transmembrane</keyword>
<name>A0A8S1NNF7_9CILI</name>
<organism evidence="2 3">
    <name type="scientific">Paramecium sonneborni</name>
    <dbReference type="NCBI Taxonomy" id="65129"/>
    <lineage>
        <taxon>Eukaryota</taxon>
        <taxon>Sar</taxon>
        <taxon>Alveolata</taxon>
        <taxon>Ciliophora</taxon>
        <taxon>Intramacronucleata</taxon>
        <taxon>Oligohymenophorea</taxon>
        <taxon>Peniculida</taxon>
        <taxon>Parameciidae</taxon>
        <taxon>Paramecium</taxon>
    </lineage>
</organism>
<feature type="transmembrane region" description="Helical" evidence="1">
    <location>
        <begin position="107"/>
        <end position="128"/>
    </location>
</feature>